<name>A0A1I7XE09_HETBA</name>
<reference evidence="2" key="1">
    <citation type="submission" date="2016-11" db="UniProtKB">
        <authorList>
            <consortium name="WormBaseParasite"/>
        </authorList>
    </citation>
    <scope>IDENTIFICATION</scope>
</reference>
<evidence type="ECO:0000313" key="1">
    <source>
        <dbReference type="Proteomes" id="UP000095283"/>
    </source>
</evidence>
<evidence type="ECO:0000313" key="2">
    <source>
        <dbReference type="WBParaSite" id="Hba_15771"/>
    </source>
</evidence>
<dbReference type="WBParaSite" id="Hba_15771">
    <property type="protein sequence ID" value="Hba_15771"/>
    <property type="gene ID" value="Hba_15771"/>
</dbReference>
<proteinExistence type="predicted"/>
<organism evidence="1 2">
    <name type="scientific">Heterorhabditis bacteriophora</name>
    <name type="common">Entomopathogenic nematode worm</name>
    <dbReference type="NCBI Taxonomy" id="37862"/>
    <lineage>
        <taxon>Eukaryota</taxon>
        <taxon>Metazoa</taxon>
        <taxon>Ecdysozoa</taxon>
        <taxon>Nematoda</taxon>
        <taxon>Chromadorea</taxon>
        <taxon>Rhabditida</taxon>
        <taxon>Rhabditina</taxon>
        <taxon>Rhabditomorpha</taxon>
        <taxon>Strongyloidea</taxon>
        <taxon>Heterorhabditidae</taxon>
        <taxon>Heterorhabditis</taxon>
    </lineage>
</organism>
<dbReference type="Proteomes" id="UP000095283">
    <property type="component" value="Unplaced"/>
</dbReference>
<keyword evidence="1" id="KW-1185">Reference proteome</keyword>
<dbReference type="AlphaFoldDB" id="A0A1I7XE09"/>
<protein>
    <submittedName>
        <fullName evidence="2">Rubis-subs-bind domain-containing protein</fullName>
    </submittedName>
</protein>
<accession>A0A1I7XE09</accession>
<sequence>MRIDVMPSARIANYGENNERKSRYWLCDSRQRSASALFLLLSCCMLPVAESLAYYVGTSENQVPSATAVEEPTLTKDEKQTIVLFCRAALTNPVNREKFKDPVELRKICGALIKEFKRQRDLEMRDRK</sequence>